<evidence type="ECO:0000256" key="1">
    <source>
        <dbReference type="ARBA" id="ARBA00022490"/>
    </source>
</evidence>
<dbReference type="InterPro" id="IPR035236">
    <property type="entry name" value="ProQ_C"/>
</dbReference>
<dbReference type="GO" id="GO:0034057">
    <property type="term" value="F:RNA strand-exchange activity"/>
    <property type="evidence" value="ECO:0007669"/>
    <property type="project" value="UniProtKB-UniRule"/>
</dbReference>
<dbReference type="Gene3D" id="1.10.1710.10">
    <property type="entry name" value="ProQ/FinO domain"/>
    <property type="match status" value="1"/>
</dbReference>
<accession>A0A2M8RW53</accession>
<keyword evidence="1 4" id="KW-0963">Cytoplasm</keyword>
<evidence type="ECO:0000313" key="7">
    <source>
        <dbReference type="EMBL" id="PJG83109.1"/>
    </source>
</evidence>
<dbReference type="InterPro" id="IPR023529">
    <property type="entry name" value="ProQ"/>
</dbReference>
<evidence type="ECO:0000259" key="6">
    <source>
        <dbReference type="SMART" id="SM00945"/>
    </source>
</evidence>
<dbReference type="GO" id="GO:0010608">
    <property type="term" value="P:post-transcriptional regulation of gene expression"/>
    <property type="evidence" value="ECO:0007669"/>
    <property type="project" value="InterPro"/>
</dbReference>
<dbReference type="Pfam" id="PF17516">
    <property type="entry name" value="ProQ_C"/>
    <property type="match status" value="1"/>
</dbReference>
<evidence type="ECO:0000313" key="8">
    <source>
        <dbReference type="Proteomes" id="UP000230282"/>
    </source>
</evidence>
<dbReference type="AlphaFoldDB" id="A0A2M8RW53"/>
<proteinExistence type="inferred from homology"/>
<dbReference type="SUPFAM" id="SSF48657">
    <property type="entry name" value="FinO-like"/>
    <property type="match status" value="1"/>
</dbReference>
<dbReference type="GO" id="GO:0033592">
    <property type="term" value="F:RNA strand annealing activity"/>
    <property type="evidence" value="ECO:0007669"/>
    <property type="project" value="UniProtKB-UniRule"/>
</dbReference>
<evidence type="ECO:0000256" key="3">
    <source>
        <dbReference type="ARBA" id="ARBA00023186"/>
    </source>
</evidence>
<dbReference type="EMBL" id="PHGZ01000013">
    <property type="protein sequence ID" value="PJG83109.1"/>
    <property type="molecule type" value="Genomic_DNA"/>
</dbReference>
<evidence type="ECO:0000256" key="5">
    <source>
        <dbReference type="SAM" id="MobiDB-lite"/>
    </source>
</evidence>
<feature type="compositionally biased region" description="Basic and acidic residues" evidence="5">
    <location>
        <begin position="110"/>
        <end position="121"/>
    </location>
</feature>
<name>A0A2M8RW53_9PAST</name>
<dbReference type="Proteomes" id="UP000230282">
    <property type="component" value="Unassembled WGS sequence"/>
</dbReference>
<dbReference type="PANTHER" id="PTHR38106">
    <property type="entry name" value="RNA CHAPERONE PROQ"/>
    <property type="match status" value="1"/>
</dbReference>
<feature type="compositionally biased region" description="Basic residues" evidence="5">
    <location>
        <begin position="147"/>
        <end position="156"/>
    </location>
</feature>
<comment type="similarity">
    <text evidence="4">Belongs to the ProQ family.</text>
</comment>
<protein>
    <recommendedName>
        <fullName evidence="4">RNA chaperone ProQ</fullName>
    </recommendedName>
</protein>
<feature type="region of interest" description="Disordered" evidence="5">
    <location>
        <begin position="110"/>
        <end position="156"/>
    </location>
</feature>
<dbReference type="InterPro" id="IPR016103">
    <property type="entry name" value="ProQ/FinO"/>
</dbReference>
<dbReference type="OrthoDB" id="8421419at2"/>
<comment type="function">
    <text evidence="4">RNA chaperone with significant RNA binding, RNA strand exchange and RNA duplexing activities.</text>
</comment>
<dbReference type="PANTHER" id="PTHR38106:SF1">
    <property type="entry name" value="RNA CHAPERONE PROQ"/>
    <property type="match status" value="1"/>
</dbReference>
<dbReference type="InterPro" id="IPR036442">
    <property type="entry name" value="ProQ/FinO_sf"/>
</dbReference>
<evidence type="ECO:0000256" key="4">
    <source>
        <dbReference type="HAMAP-Rule" id="MF_00749"/>
    </source>
</evidence>
<feature type="domain" description="ProQ/FinO" evidence="6">
    <location>
        <begin position="9"/>
        <end position="123"/>
    </location>
</feature>
<dbReference type="HAMAP" id="MF_00749">
    <property type="entry name" value="ProQ"/>
    <property type="match status" value="1"/>
</dbReference>
<keyword evidence="8" id="KW-1185">Reference proteome</keyword>
<evidence type="ECO:0000256" key="2">
    <source>
        <dbReference type="ARBA" id="ARBA00022884"/>
    </source>
</evidence>
<dbReference type="GO" id="GO:0005829">
    <property type="term" value="C:cytosol"/>
    <property type="evidence" value="ECO:0007669"/>
    <property type="project" value="TreeGrafter"/>
</dbReference>
<keyword evidence="2 4" id="KW-0694">RNA-binding</keyword>
<keyword evidence="3 4" id="KW-0143">Chaperone</keyword>
<dbReference type="NCBIfam" id="NF003434">
    <property type="entry name" value="PRK04950.1"/>
    <property type="match status" value="1"/>
</dbReference>
<comment type="subcellular location">
    <subcellularLocation>
        <location evidence="4">Cytoplasm</location>
    </subcellularLocation>
</comment>
<reference evidence="7 8" key="1">
    <citation type="submission" date="2017-11" db="EMBL/GenBank/DDBJ databases">
        <title>Reclassification of Bisgaard taxon 5 as Caviibacterium pharyngocola gen. nov., sp. nov.</title>
        <authorList>
            <person name="Christensen H."/>
        </authorList>
    </citation>
    <scope>NUCLEOTIDE SEQUENCE [LARGE SCALE GENOMIC DNA]</scope>
    <source>
        <strain evidence="7 8">7_3</strain>
    </source>
</reference>
<dbReference type="Pfam" id="PF04352">
    <property type="entry name" value="ProQ"/>
    <property type="match status" value="1"/>
</dbReference>
<organism evidence="7 8">
    <name type="scientific">Caviibacterium pharyngocola</name>
    <dbReference type="NCBI Taxonomy" id="28159"/>
    <lineage>
        <taxon>Bacteria</taxon>
        <taxon>Pseudomonadati</taxon>
        <taxon>Pseudomonadota</taxon>
        <taxon>Gammaproteobacteria</taxon>
        <taxon>Pasteurellales</taxon>
        <taxon>Pasteurellaceae</taxon>
        <taxon>Caviibacterium</taxon>
    </lineage>
</organism>
<dbReference type="SMART" id="SM00945">
    <property type="entry name" value="ProQ"/>
    <property type="match status" value="1"/>
</dbReference>
<comment type="caution">
    <text evidence="7">The sequence shown here is derived from an EMBL/GenBank/DDBJ whole genome shotgun (WGS) entry which is preliminary data.</text>
</comment>
<sequence>MTEVQTEVQKLTNNKEIIAYLAEKFPLCFSLEGEAKPLKIGLFQDLAEALADDEKVSKTQLRQALRQYTSNWRYLHGCKVGAQRVDLAGNPCGALEQEHADHAAKQLAEAKAKVAEKRAAEKAANPNANKKRPARPAAENKTEGKKKAFAGKQQRKPKADFVAVDMESLAKGSKVKVKVGDKAKNAVVLENTKDSARVELDNGLVITVSADRLFA</sequence>
<gene>
    <name evidence="4" type="primary">proQ</name>
    <name evidence="7" type="ORF">CVP04_07080</name>
</gene>
<dbReference type="FunFam" id="1.10.1710.10:FF:000001">
    <property type="entry name" value="RNA chaperone ProQ"/>
    <property type="match status" value="1"/>
</dbReference>
<dbReference type="RefSeq" id="WP_100296798.1">
    <property type="nucleotide sequence ID" value="NZ_PHGZ01000013.1"/>
</dbReference>